<evidence type="ECO:0000313" key="3">
    <source>
        <dbReference type="Proteomes" id="UP000652013"/>
    </source>
</evidence>
<keyword evidence="3" id="KW-1185">Reference proteome</keyword>
<dbReference type="PROSITE" id="PS60000">
    <property type="entry name" value="CHITOSANASE_46_80"/>
    <property type="match status" value="1"/>
</dbReference>
<evidence type="ECO:0000256" key="1">
    <source>
        <dbReference type="SAM" id="SignalP"/>
    </source>
</evidence>
<dbReference type="InterPro" id="IPR000400">
    <property type="entry name" value="Glyco_hydro_46"/>
</dbReference>
<dbReference type="AlphaFoldDB" id="A0A8J3Y3J8"/>
<dbReference type="SUPFAM" id="SSF53955">
    <property type="entry name" value="Lysozyme-like"/>
    <property type="match status" value="1"/>
</dbReference>
<feature type="signal peptide" evidence="1">
    <location>
        <begin position="1"/>
        <end position="26"/>
    </location>
</feature>
<keyword evidence="1" id="KW-0732">Signal</keyword>
<dbReference type="Gene3D" id="3.30.386.10">
    <property type="entry name" value="Chitosanase, subunit A, domain 2"/>
    <property type="match status" value="1"/>
</dbReference>
<accession>A0A8J3Y3J8</accession>
<dbReference type="RefSeq" id="WP_203936368.1">
    <property type="nucleotide sequence ID" value="NZ_BAAAGJ010000005.1"/>
</dbReference>
<evidence type="ECO:0000313" key="2">
    <source>
        <dbReference type="EMBL" id="GIJ01038.1"/>
    </source>
</evidence>
<dbReference type="InterPro" id="IPR023099">
    <property type="entry name" value="Glyco_hydro_46_N"/>
</dbReference>
<dbReference type="Proteomes" id="UP000652013">
    <property type="component" value="Unassembled WGS sequence"/>
</dbReference>
<proteinExistence type="predicted"/>
<dbReference type="Pfam" id="PF01374">
    <property type="entry name" value="Glyco_hydro_46"/>
    <property type="match status" value="1"/>
</dbReference>
<dbReference type="InterPro" id="IPR023346">
    <property type="entry name" value="Lysozyme-like_dom_sf"/>
</dbReference>
<dbReference type="Gene3D" id="1.20.141.10">
    <property type="entry name" value="Chitosanase, subunit A, domain 1"/>
    <property type="match status" value="1"/>
</dbReference>
<organism evidence="2 3">
    <name type="scientific">Spirilliplanes yamanashiensis</name>
    <dbReference type="NCBI Taxonomy" id="42233"/>
    <lineage>
        <taxon>Bacteria</taxon>
        <taxon>Bacillati</taxon>
        <taxon>Actinomycetota</taxon>
        <taxon>Actinomycetes</taxon>
        <taxon>Micromonosporales</taxon>
        <taxon>Micromonosporaceae</taxon>
        <taxon>Spirilliplanes</taxon>
    </lineage>
</organism>
<gene>
    <name evidence="2" type="ORF">Sya03_03900</name>
</gene>
<dbReference type="CDD" id="cd00978">
    <property type="entry name" value="chitosanase_GH46"/>
    <property type="match status" value="1"/>
</dbReference>
<dbReference type="EMBL" id="BOOY01000002">
    <property type="protein sequence ID" value="GIJ01038.1"/>
    <property type="molecule type" value="Genomic_DNA"/>
</dbReference>
<reference evidence="2" key="1">
    <citation type="submission" date="2021-01" db="EMBL/GenBank/DDBJ databases">
        <title>Whole genome shotgun sequence of Spirilliplanes yamanashiensis NBRC 15828.</title>
        <authorList>
            <person name="Komaki H."/>
            <person name="Tamura T."/>
        </authorList>
    </citation>
    <scope>NUCLEOTIDE SEQUENCE</scope>
    <source>
        <strain evidence="2">NBRC 15828</strain>
    </source>
</reference>
<dbReference type="GO" id="GO:0005975">
    <property type="term" value="P:carbohydrate metabolic process"/>
    <property type="evidence" value="ECO:0007669"/>
    <property type="project" value="InterPro"/>
</dbReference>
<sequence length="302" mass="32560">MRIPGRFLAGGVVLALLAATPLAVRAADAVTASFGGVPAIAVAVHDLAAAGDLGRAAAPAAVPPGARPGVRPGLTFPLRKEIAMRLVSSAENSSLNWRAQYGYIEDIRDGRGYTGGIVGFCSGTSDMRQLVAAYTRRRPANPLARYLPALRRVDGTASHAGLDPTFVRDWRRAAADPVFQRTQDAERDRLYFTPAVARAQADGLRALGQFAYYDAAVMHGYSGLLRIRAAALRRAKAPAGGGGETAYLHAFLDARVREMRTEAAHSDTSRVDTAQRIFLRAGNLDLRRPMVWWVYGDRYQLG</sequence>
<comment type="caution">
    <text evidence="2">The sequence shown here is derived from an EMBL/GenBank/DDBJ whole genome shotgun (WGS) entry which is preliminary data.</text>
</comment>
<dbReference type="GO" id="GO:0005576">
    <property type="term" value="C:extracellular region"/>
    <property type="evidence" value="ECO:0007669"/>
    <property type="project" value="InterPro"/>
</dbReference>
<protein>
    <submittedName>
        <fullName evidence="2">Chitosanase</fullName>
    </submittedName>
</protein>
<feature type="chain" id="PRO_5035279986" evidence="1">
    <location>
        <begin position="27"/>
        <end position="302"/>
    </location>
</feature>
<name>A0A8J3Y3J8_9ACTN</name>
<dbReference type="GO" id="GO:0016977">
    <property type="term" value="F:chitosanase activity"/>
    <property type="evidence" value="ECO:0007669"/>
    <property type="project" value="InterPro"/>
</dbReference>